<evidence type="ECO:0000256" key="1">
    <source>
        <dbReference type="ARBA" id="ARBA00022729"/>
    </source>
</evidence>
<dbReference type="AlphaFoldDB" id="A0A3P1AQF5"/>
<organism evidence="2 3">
    <name type="scientific">Paenimyroides viscosum</name>
    <dbReference type="NCBI Taxonomy" id="2488729"/>
    <lineage>
        <taxon>Bacteria</taxon>
        <taxon>Pseudomonadati</taxon>
        <taxon>Bacteroidota</taxon>
        <taxon>Flavobacteriia</taxon>
        <taxon>Flavobacteriales</taxon>
        <taxon>Flavobacteriaceae</taxon>
        <taxon>Paenimyroides</taxon>
    </lineage>
</organism>
<evidence type="ECO:0000313" key="2">
    <source>
        <dbReference type="EMBL" id="RRA91238.1"/>
    </source>
</evidence>
<sequence>MKYFYALLQVIICCTFVQQGYTQQNLVLNPSFEDIDYNRLLCGAYQGGNDFDNVAYHWTIPSLGTSDIFHMSLNPSCTSHPLFPGNDQLPRTGDSMAHIIVLTGGVTGNSREYLQGELSQPLTAGKKYTIAFFTALKANPPVGLGVPGNLGVKFFTAPYFQPTSFRINQADANFPLTITNIDDWFLVEMEFTPQVSGLQYFIIGNFTPGIGDINTMHTYLIDDVSIIVDPFEQMGPYCQGESFTLPKVSEEGYTGTWSPAVNNQQTTTYTFTPDDPSIPSYTMTVEIIPLMEPEFTIEKSLLRHQPYTTNSF</sequence>
<gene>
    <name evidence="2" type="ORF">EG242_12695</name>
</gene>
<dbReference type="Proteomes" id="UP000268372">
    <property type="component" value="Unassembled WGS sequence"/>
</dbReference>
<name>A0A3P1AQF5_9FLAO</name>
<comment type="caution">
    <text evidence="2">The sequence shown here is derived from an EMBL/GenBank/DDBJ whole genome shotgun (WGS) entry which is preliminary data.</text>
</comment>
<dbReference type="EMBL" id="RQTJ01000035">
    <property type="protein sequence ID" value="RRA91238.1"/>
    <property type="molecule type" value="Genomic_DNA"/>
</dbReference>
<dbReference type="OrthoDB" id="1281257at2"/>
<keyword evidence="3" id="KW-1185">Reference proteome</keyword>
<evidence type="ECO:0000313" key="3">
    <source>
        <dbReference type="Proteomes" id="UP000268372"/>
    </source>
</evidence>
<keyword evidence="1" id="KW-0732">Signal</keyword>
<dbReference type="Gene3D" id="2.60.40.1220">
    <property type="match status" value="1"/>
</dbReference>
<accession>A0A3P1AQF5</accession>
<dbReference type="InterPro" id="IPR014755">
    <property type="entry name" value="Cu-Rt/internalin_Ig-like"/>
</dbReference>
<reference evidence="2 3" key="1">
    <citation type="submission" date="2018-11" db="EMBL/GenBank/DDBJ databases">
        <title>Flavobacterium sp. nov., YIM 102796 draft genome.</title>
        <authorList>
            <person name="Li G."/>
            <person name="Jiang Y."/>
        </authorList>
    </citation>
    <scope>NUCLEOTIDE SEQUENCE [LARGE SCALE GENOMIC DNA]</scope>
    <source>
        <strain evidence="2 3">YIM 102796</strain>
    </source>
</reference>
<protein>
    <submittedName>
        <fullName evidence="2">Uncharacterized protein</fullName>
    </submittedName>
</protein>
<dbReference type="RefSeq" id="WP_124900237.1">
    <property type="nucleotide sequence ID" value="NZ_RQTJ01000035.1"/>
</dbReference>
<proteinExistence type="predicted"/>